<reference evidence="1" key="1">
    <citation type="submission" date="2021-02" db="EMBL/GenBank/DDBJ databases">
        <authorList>
            <person name="Dougan E. K."/>
            <person name="Rhodes N."/>
            <person name="Thang M."/>
            <person name="Chan C."/>
        </authorList>
    </citation>
    <scope>NUCLEOTIDE SEQUENCE</scope>
</reference>
<feature type="non-terminal residue" evidence="1">
    <location>
        <position position="1"/>
    </location>
</feature>
<dbReference type="GO" id="GO:0009966">
    <property type="term" value="P:regulation of signal transduction"/>
    <property type="evidence" value="ECO:0007669"/>
    <property type="project" value="InterPro"/>
</dbReference>
<gene>
    <name evidence="1" type="ORF">SNEC2469_LOCUS27169</name>
</gene>
<evidence type="ECO:0000313" key="2">
    <source>
        <dbReference type="Proteomes" id="UP000601435"/>
    </source>
</evidence>
<dbReference type="PANTHER" id="PTHR10933:SF9">
    <property type="entry name" value="IMMUNOGLOBULIN-BINDING PROTEIN 1"/>
    <property type="match status" value="1"/>
</dbReference>
<sequence length="260" mass="29613">VAAAARDIAVRGAHLHNALVYWRAFAADCHRLAIGHADDHATLDQEQPPRDAATRRDEKIARHKRCKEIDAKVAYLFQKKQECLGDEYFWGTGSAFDEDMERSLITMLLSKALASVPDSISSAEQELPLLEMMVARGGPSEEAAKPKPPVVKPACLRIQDKAELQRLYREMVFQCPHPQATMSIEEAADLEIEEMHEIEAARARRQVEQEAHDADRWWNGDRYGAKEEWEESQKLYKDRDFDEFKDDHPWGSGNKMANIG</sequence>
<protein>
    <submittedName>
        <fullName evidence="1">Uncharacterized protein</fullName>
    </submittedName>
</protein>
<keyword evidence="2" id="KW-1185">Reference proteome</keyword>
<dbReference type="EMBL" id="CAJNJA010056719">
    <property type="protein sequence ID" value="CAE7859652.1"/>
    <property type="molecule type" value="Genomic_DNA"/>
</dbReference>
<dbReference type="PANTHER" id="PTHR10933">
    <property type="entry name" value="IMMUNOGLOBULIN-BINDING PROTEIN 1"/>
    <property type="match status" value="1"/>
</dbReference>
<dbReference type="AlphaFoldDB" id="A0A813A958"/>
<accession>A0A813A958</accession>
<name>A0A813A958_9DINO</name>
<dbReference type="GO" id="GO:0005829">
    <property type="term" value="C:cytosol"/>
    <property type="evidence" value="ECO:0007669"/>
    <property type="project" value="TreeGrafter"/>
</dbReference>
<dbReference type="Gene3D" id="1.25.40.540">
    <property type="entry name" value="TAP42-like family"/>
    <property type="match status" value="1"/>
</dbReference>
<dbReference type="GO" id="GO:0051721">
    <property type="term" value="F:protein phosphatase 2A binding"/>
    <property type="evidence" value="ECO:0007669"/>
    <property type="project" value="TreeGrafter"/>
</dbReference>
<organism evidence="1 2">
    <name type="scientific">Symbiodinium necroappetens</name>
    <dbReference type="NCBI Taxonomy" id="1628268"/>
    <lineage>
        <taxon>Eukaryota</taxon>
        <taxon>Sar</taxon>
        <taxon>Alveolata</taxon>
        <taxon>Dinophyceae</taxon>
        <taxon>Suessiales</taxon>
        <taxon>Symbiodiniaceae</taxon>
        <taxon>Symbiodinium</taxon>
    </lineage>
</organism>
<dbReference type="OrthoDB" id="10261753at2759"/>
<proteinExistence type="predicted"/>
<comment type="caution">
    <text evidence="1">The sequence shown here is derived from an EMBL/GenBank/DDBJ whole genome shotgun (WGS) entry which is preliminary data.</text>
</comment>
<dbReference type="Pfam" id="PF04177">
    <property type="entry name" value="TAP42"/>
    <property type="match status" value="1"/>
</dbReference>
<dbReference type="InterPro" id="IPR038511">
    <property type="entry name" value="TAP42/TAP46-like_sf"/>
</dbReference>
<dbReference type="InterPro" id="IPR007304">
    <property type="entry name" value="TAP46-like"/>
</dbReference>
<dbReference type="GO" id="GO:0035303">
    <property type="term" value="P:regulation of dephosphorylation"/>
    <property type="evidence" value="ECO:0007669"/>
    <property type="project" value="TreeGrafter"/>
</dbReference>
<dbReference type="Proteomes" id="UP000601435">
    <property type="component" value="Unassembled WGS sequence"/>
</dbReference>
<evidence type="ECO:0000313" key="1">
    <source>
        <dbReference type="EMBL" id="CAE7859652.1"/>
    </source>
</evidence>